<feature type="compositionally biased region" description="Basic and acidic residues" evidence="3">
    <location>
        <begin position="101"/>
        <end position="110"/>
    </location>
</feature>
<feature type="region of interest" description="Disordered" evidence="3">
    <location>
        <begin position="101"/>
        <end position="139"/>
    </location>
</feature>
<evidence type="ECO:0000256" key="1">
    <source>
        <dbReference type="ARBA" id="ARBA00022845"/>
    </source>
</evidence>
<comment type="subcellular location">
    <subcellularLocation>
        <location evidence="2">Cytoplasm</location>
    </subcellularLocation>
</comment>
<dbReference type="GO" id="GO:0043024">
    <property type="term" value="F:ribosomal small subunit binding"/>
    <property type="evidence" value="ECO:0007669"/>
    <property type="project" value="TreeGrafter"/>
</dbReference>
<dbReference type="InterPro" id="IPR032528">
    <property type="entry name" value="Ribosom_S30AE_C"/>
</dbReference>
<dbReference type="PANTHER" id="PTHR33231:SF1">
    <property type="entry name" value="30S RIBOSOMAL PROTEIN"/>
    <property type="match status" value="1"/>
</dbReference>
<organism evidence="5 6">
    <name type="scientific">Schaalia georgiae</name>
    <dbReference type="NCBI Taxonomy" id="52768"/>
    <lineage>
        <taxon>Bacteria</taxon>
        <taxon>Bacillati</taxon>
        <taxon>Actinomycetota</taxon>
        <taxon>Actinomycetes</taxon>
        <taxon>Actinomycetales</taxon>
        <taxon>Actinomycetaceae</taxon>
        <taxon>Schaalia</taxon>
    </lineage>
</organism>
<keyword evidence="2" id="KW-0963">Cytoplasm</keyword>
<sequence length="217" mass="24982">MDITVVARNAEIHPNFRQYVEEKVSKVTQFYPRAQRIDVELTHERNPRQADTAERIELTVYGKGPIIRAEAKSADRYAAVDIAAGKLYERLRRLRDRAKDHRRGYARDLTDTEVLEAPVPPQQEEAPAEEAAPKPLRSAEDLKVGEAREEQWGDSPIIVRQKVHEAPPMTVDEALDQMMMVGHPFFLFVDKETRQPCVVYHRHGWTYGVLRLNTTID</sequence>
<dbReference type="AlphaFoldDB" id="A0A929QZF6"/>
<protein>
    <recommendedName>
        <fullName evidence="2">Ribosome hibernation promoting factor</fullName>
        <shortName evidence="2">HPF</shortName>
    </recommendedName>
</protein>
<evidence type="ECO:0000313" key="5">
    <source>
        <dbReference type="EMBL" id="MBF0940867.1"/>
    </source>
</evidence>
<feature type="domain" description="Sigma 54 modulation/S30EA ribosomal protein C-terminal" evidence="4">
    <location>
        <begin position="155"/>
        <end position="209"/>
    </location>
</feature>
<dbReference type="GO" id="GO:0045900">
    <property type="term" value="P:negative regulation of translational elongation"/>
    <property type="evidence" value="ECO:0007669"/>
    <property type="project" value="TreeGrafter"/>
</dbReference>
<dbReference type="Gene3D" id="3.30.160.100">
    <property type="entry name" value="Ribosome hibernation promotion factor-like"/>
    <property type="match status" value="1"/>
</dbReference>
<evidence type="ECO:0000313" key="6">
    <source>
        <dbReference type="Proteomes" id="UP000718630"/>
    </source>
</evidence>
<dbReference type="InterPro" id="IPR003489">
    <property type="entry name" value="RHF/RaiA"/>
</dbReference>
<evidence type="ECO:0000256" key="2">
    <source>
        <dbReference type="HAMAP-Rule" id="MF_00839"/>
    </source>
</evidence>
<dbReference type="InterPro" id="IPR038416">
    <property type="entry name" value="Ribosom_S30AE_C_sf"/>
</dbReference>
<dbReference type="NCBIfam" id="TIGR00741">
    <property type="entry name" value="yfiA"/>
    <property type="match status" value="1"/>
</dbReference>
<name>A0A929QZF6_9ACTO</name>
<keyword evidence="1 2" id="KW-0810">Translation regulation</keyword>
<dbReference type="SUPFAM" id="SSF69754">
    <property type="entry name" value="Ribosome binding protein Y (YfiA homologue)"/>
    <property type="match status" value="1"/>
</dbReference>
<reference evidence="5" key="1">
    <citation type="submission" date="2020-04" db="EMBL/GenBank/DDBJ databases">
        <title>Deep metagenomics examines the oral microbiome during advanced dental caries in children, revealing novel taxa and co-occurrences with host molecules.</title>
        <authorList>
            <person name="Baker J.L."/>
            <person name="Morton J.T."/>
            <person name="Dinis M."/>
            <person name="Alvarez R."/>
            <person name="Tran N.C."/>
            <person name="Knight R."/>
            <person name="Edlund A."/>
        </authorList>
    </citation>
    <scope>NUCLEOTIDE SEQUENCE</scope>
    <source>
        <strain evidence="5">JCVI_32_bin.64</strain>
    </source>
</reference>
<evidence type="ECO:0000259" key="4">
    <source>
        <dbReference type="Pfam" id="PF16321"/>
    </source>
</evidence>
<dbReference type="CDD" id="cd00552">
    <property type="entry name" value="RaiA"/>
    <property type="match status" value="1"/>
</dbReference>
<dbReference type="EMBL" id="JABZFZ010000538">
    <property type="protein sequence ID" value="MBF0940867.1"/>
    <property type="molecule type" value="Genomic_DNA"/>
</dbReference>
<dbReference type="PANTHER" id="PTHR33231">
    <property type="entry name" value="30S RIBOSOMAL PROTEIN"/>
    <property type="match status" value="1"/>
</dbReference>
<comment type="similarity">
    <text evidence="2">Belongs to the HPF/YfiA ribosome-associated protein family. Long HPF subfamily.</text>
</comment>
<dbReference type="InterPro" id="IPR050574">
    <property type="entry name" value="HPF/YfiA_ribosome-assoc"/>
</dbReference>
<dbReference type="HAMAP" id="MF_00839">
    <property type="entry name" value="HPF"/>
    <property type="match status" value="1"/>
</dbReference>
<comment type="subunit">
    <text evidence="2">Interacts with 100S ribosomes.</text>
</comment>
<dbReference type="Proteomes" id="UP000718630">
    <property type="component" value="Unassembled WGS sequence"/>
</dbReference>
<dbReference type="InterPro" id="IPR036567">
    <property type="entry name" value="RHF-like"/>
</dbReference>
<dbReference type="Pfam" id="PF02482">
    <property type="entry name" value="Ribosomal_S30AE"/>
    <property type="match status" value="1"/>
</dbReference>
<comment type="function">
    <text evidence="2">Required for dimerization of active 70S ribosomes into 100S ribosomes in stationary phase; 100S ribosomes are translationally inactive and sometimes present during exponential growth.</text>
</comment>
<dbReference type="GO" id="GO:0022627">
    <property type="term" value="C:cytosolic small ribosomal subunit"/>
    <property type="evidence" value="ECO:0007669"/>
    <property type="project" value="TreeGrafter"/>
</dbReference>
<comment type="caution">
    <text evidence="5">The sequence shown here is derived from an EMBL/GenBank/DDBJ whole genome shotgun (WGS) entry which is preliminary data.</text>
</comment>
<proteinExistence type="inferred from homology"/>
<evidence type="ECO:0000256" key="3">
    <source>
        <dbReference type="SAM" id="MobiDB-lite"/>
    </source>
</evidence>
<gene>
    <name evidence="5" type="primary">raiA</name>
    <name evidence="2" type="synonym">hpf</name>
    <name evidence="5" type="ORF">HXK03_08360</name>
</gene>
<dbReference type="Pfam" id="PF16321">
    <property type="entry name" value="Ribosom_S30AE_C"/>
    <property type="match status" value="1"/>
</dbReference>
<dbReference type="Gene3D" id="3.30.505.50">
    <property type="entry name" value="Sigma 54 modulation/S30EA ribosomal protein, C-terminal domain"/>
    <property type="match status" value="1"/>
</dbReference>
<dbReference type="InterPro" id="IPR034694">
    <property type="entry name" value="HPF_long/plastid"/>
</dbReference>
<accession>A0A929QZF6</accession>